<accession>A0AAW1Z3L7</accession>
<keyword evidence="1" id="KW-0472">Membrane</keyword>
<feature type="transmembrane region" description="Helical" evidence="1">
    <location>
        <begin position="75"/>
        <end position="96"/>
    </location>
</feature>
<protein>
    <submittedName>
        <fullName evidence="2">Uncharacterized protein</fullName>
    </submittedName>
</protein>
<organism evidence="2 3">
    <name type="scientific">Culter alburnus</name>
    <name type="common">Topmouth culter</name>
    <dbReference type="NCBI Taxonomy" id="194366"/>
    <lineage>
        <taxon>Eukaryota</taxon>
        <taxon>Metazoa</taxon>
        <taxon>Chordata</taxon>
        <taxon>Craniata</taxon>
        <taxon>Vertebrata</taxon>
        <taxon>Euteleostomi</taxon>
        <taxon>Actinopterygii</taxon>
        <taxon>Neopterygii</taxon>
        <taxon>Teleostei</taxon>
        <taxon>Ostariophysi</taxon>
        <taxon>Cypriniformes</taxon>
        <taxon>Xenocyprididae</taxon>
        <taxon>Xenocypridinae</taxon>
        <taxon>Culter</taxon>
    </lineage>
</organism>
<feature type="transmembrane region" description="Helical" evidence="1">
    <location>
        <begin position="39"/>
        <end position="63"/>
    </location>
</feature>
<sequence>MSSYRIVTRVFKILLGMACFVGIMTGIRSFVHSSPFGRFRCIFAAGIMIFISSFFVLLAVTILTLRFLSKCFGDWHFYMLVAFFAGIFCLCAHRMYESRRVAGRR</sequence>
<keyword evidence="1" id="KW-0812">Transmembrane</keyword>
<keyword evidence="3" id="KW-1185">Reference proteome</keyword>
<gene>
    <name evidence="2" type="ORF">ABG768_014798</name>
</gene>
<reference evidence="2 3" key="1">
    <citation type="submission" date="2024-05" db="EMBL/GenBank/DDBJ databases">
        <title>A high-quality chromosomal-level genome assembly of Topmouth culter (Culter alburnus).</title>
        <authorList>
            <person name="Zhao H."/>
        </authorList>
    </citation>
    <scope>NUCLEOTIDE SEQUENCE [LARGE SCALE GENOMIC DNA]</scope>
    <source>
        <strain evidence="2">CATC2023</strain>
        <tissue evidence="2">Muscle</tissue>
    </source>
</reference>
<name>A0AAW1Z3L7_CULAL</name>
<proteinExistence type="predicted"/>
<comment type="caution">
    <text evidence="2">The sequence shown here is derived from an EMBL/GenBank/DDBJ whole genome shotgun (WGS) entry which is preliminary data.</text>
</comment>
<feature type="transmembrane region" description="Helical" evidence="1">
    <location>
        <begin position="6"/>
        <end position="27"/>
    </location>
</feature>
<evidence type="ECO:0000313" key="3">
    <source>
        <dbReference type="Proteomes" id="UP001479290"/>
    </source>
</evidence>
<keyword evidence="1" id="KW-1133">Transmembrane helix</keyword>
<dbReference type="AlphaFoldDB" id="A0AAW1Z3L7"/>
<dbReference type="Proteomes" id="UP001479290">
    <property type="component" value="Unassembled WGS sequence"/>
</dbReference>
<evidence type="ECO:0000313" key="2">
    <source>
        <dbReference type="EMBL" id="KAK9954881.1"/>
    </source>
</evidence>
<dbReference type="EMBL" id="JAWDJR010000021">
    <property type="protein sequence ID" value="KAK9954881.1"/>
    <property type="molecule type" value="Genomic_DNA"/>
</dbReference>
<evidence type="ECO:0000256" key="1">
    <source>
        <dbReference type="SAM" id="Phobius"/>
    </source>
</evidence>